<dbReference type="Pfam" id="PF25758">
    <property type="entry name" value="TPR_IPO11"/>
    <property type="match status" value="1"/>
</dbReference>
<name>A0AAD9DBG9_9STRA</name>
<dbReference type="Proteomes" id="UP001224775">
    <property type="component" value="Unassembled WGS sequence"/>
</dbReference>
<evidence type="ECO:0000259" key="2">
    <source>
        <dbReference type="Pfam" id="PF25758"/>
    </source>
</evidence>
<sequence>MFPPSTFPTMSLGSPAILTSNTSSQQQPPPPPPANVNSVLTAIRNSSSPNNTIRHPSERVLQQWSDTYLHHHTCNYLTSLLYIIDWESSTAGGGNAAGVVEESSRLMAAILFKNCVPKAFSVPIDSLLEGITTNDNDTNALRVFIDQLRHERNVIRQTLPNLLFRARTDSSNNNDKTLMLHLQLALSNIALFDFPTGWPTLLEELMHVVKNGSGGATAIRGDNDTGMIMIVRVRAIQALRMCLSSIRHRKIVVQKGRCGGRRGGGGRQQQQHPMMDMRHLESMIGKAVHERKEVHRMACNIFNGLAEGIVQHAQLAVTGGSSSSGVGQEGDAACTAWQMECKLATQYIKCMTEVIPMLEIEQVVHSDPRVPAVRSLLDNLTQICEAVKAYPFGSTPSTLMGVSSIHQQEMTIQMDKLYRATLTCCMNSMKYQPQLFATQITAVLPSVVEPILTLDEAELQSMPVKRLIVMTSFIQMVLQCALYDERRKDRLGSKNAVLSMLMGRKGGAAGGNDESSDGSNPNNDPAVIAARETVTALLAEGTIERLIECIVGKFLMLHPDEVEEWESDPEGRYETDLAEEAMLDAASPRHCGGALLMTLMNVETDRVAKTLLDLTQRVFQQLPQDDVNSMLSREACYRALELCHNSMIAKGKRRLNFSDWFQAELLPILQTELAENSPVAMRAMQARAVTLTQAYACSLKGEEFDAAFQSIAKLMAAPDLVTALCASRCIDYLAILSVQERESGEDSPQLLAVRSHSVFALGNAFALANRAESEECLRVILMCVSALVEANGVYLEPVLQAIAEQLPPLWERAGDSVPIHSCLLSVLTHLIMKMGYSTVENSHVQAVLFPLLDYCTDINVVNRAETLLEDGLRLWLVTLLSSRVATMGSKLTSMLPRLEMILRSGLEPHLSLKVLQFNSILLGKQVVEPLGDFLRELLVTLTSRVHVKAKGNGDEMEDDGGNGGVGSKEKDVGTMRDAIAALSFADILMQLFPDLAYNISSPAIGKVISYICSGSENGQRLSVTMPLLEVTLSAFGRMVWINPNSFEEVFTQQNTDPSQREMKIVALVKTWLGVVTSVSLATMISKKAQTIRFIDQKGTALSLCSAICRSPTLSRVAGADIVEFTRQLLEVEARGNISTETIVEVACGATRQVVGDGPLGDAASMTAEMLKLDPLLTVSLKEALDNAEKAVAMSSSQNSIM</sequence>
<reference evidence="3" key="1">
    <citation type="submission" date="2023-06" db="EMBL/GenBank/DDBJ databases">
        <title>Survivors Of The Sea: Transcriptome response of Skeletonema marinoi to long-term dormancy.</title>
        <authorList>
            <person name="Pinder M.I.M."/>
            <person name="Kourtchenko O."/>
            <person name="Robertson E.K."/>
            <person name="Larsson T."/>
            <person name="Maumus F."/>
            <person name="Osuna-Cruz C.M."/>
            <person name="Vancaester E."/>
            <person name="Stenow R."/>
            <person name="Vandepoele K."/>
            <person name="Ploug H."/>
            <person name="Bruchert V."/>
            <person name="Godhe A."/>
            <person name="Topel M."/>
        </authorList>
    </citation>
    <scope>NUCLEOTIDE SEQUENCE</scope>
    <source>
        <strain evidence="3">R05AC</strain>
    </source>
</reference>
<dbReference type="EMBL" id="JATAAI010000014">
    <property type="protein sequence ID" value="KAK1741207.1"/>
    <property type="molecule type" value="Genomic_DNA"/>
</dbReference>
<evidence type="ECO:0000313" key="4">
    <source>
        <dbReference type="Proteomes" id="UP001224775"/>
    </source>
</evidence>
<dbReference type="InterPro" id="IPR011989">
    <property type="entry name" value="ARM-like"/>
</dbReference>
<dbReference type="InterPro" id="IPR058669">
    <property type="entry name" value="TPR_IPO7/11-like"/>
</dbReference>
<protein>
    <submittedName>
        <fullName evidence="3">Importin beta family protein</fullName>
    </submittedName>
</protein>
<dbReference type="SUPFAM" id="SSF48371">
    <property type="entry name" value="ARM repeat"/>
    <property type="match status" value="1"/>
</dbReference>
<dbReference type="GO" id="GO:0006606">
    <property type="term" value="P:protein import into nucleus"/>
    <property type="evidence" value="ECO:0007669"/>
    <property type="project" value="TreeGrafter"/>
</dbReference>
<dbReference type="PANTHER" id="PTHR10997">
    <property type="entry name" value="IMPORTIN-7, 8, 11"/>
    <property type="match status" value="1"/>
</dbReference>
<dbReference type="AlphaFoldDB" id="A0AAD9DBG9"/>
<feature type="compositionally biased region" description="Polar residues" evidence="1">
    <location>
        <begin position="7"/>
        <end position="24"/>
    </location>
</feature>
<feature type="domain" description="Importin-7/11-like TPR repeats" evidence="2">
    <location>
        <begin position="823"/>
        <end position="1075"/>
    </location>
</feature>
<evidence type="ECO:0000313" key="3">
    <source>
        <dbReference type="EMBL" id="KAK1741207.1"/>
    </source>
</evidence>
<comment type="caution">
    <text evidence="3">The sequence shown here is derived from an EMBL/GenBank/DDBJ whole genome shotgun (WGS) entry which is preliminary data.</text>
</comment>
<dbReference type="GO" id="GO:0005829">
    <property type="term" value="C:cytosol"/>
    <property type="evidence" value="ECO:0007669"/>
    <property type="project" value="TreeGrafter"/>
</dbReference>
<keyword evidence="4" id="KW-1185">Reference proteome</keyword>
<evidence type="ECO:0000256" key="1">
    <source>
        <dbReference type="SAM" id="MobiDB-lite"/>
    </source>
</evidence>
<gene>
    <name evidence="3" type="ORF">QTG54_008459</name>
</gene>
<accession>A0AAD9DBG9</accession>
<dbReference type="PANTHER" id="PTHR10997:SF7">
    <property type="entry name" value="IMPORTIN-11"/>
    <property type="match status" value="1"/>
</dbReference>
<feature type="region of interest" description="Disordered" evidence="1">
    <location>
        <begin position="1"/>
        <end position="36"/>
    </location>
</feature>
<organism evidence="3 4">
    <name type="scientific">Skeletonema marinoi</name>
    <dbReference type="NCBI Taxonomy" id="267567"/>
    <lineage>
        <taxon>Eukaryota</taxon>
        <taxon>Sar</taxon>
        <taxon>Stramenopiles</taxon>
        <taxon>Ochrophyta</taxon>
        <taxon>Bacillariophyta</taxon>
        <taxon>Coscinodiscophyceae</taxon>
        <taxon>Thalassiosirophycidae</taxon>
        <taxon>Thalassiosirales</taxon>
        <taxon>Skeletonemataceae</taxon>
        <taxon>Skeletonema</taxon>
        <taxon>Skeletonema marinoi-dohrnii complex</taxon>
    </lineage>
</organism>
<proteinExistence type="predicted"/>
<dbReference type="InterPro" id="IPR016024">
    <property type="entry name" value="ARM-type_fold"/>
</dbReference>
<dbReference type="GO" id="GO:0005635">
    <property type="term" value="C:nuclear envelope"/>
    <property type="evidence" value="ECO:0007669"/>
    <property type="project" value="TreeGrafter"/>
</dbReference>
<dbReference type="Gene3D" id="1.25.10.10">
    <property type="entry name" value="Leucine-rich Repeat Variant"/>
    <property type="match status" value="1"/>
</dbReference>